<dbReference type="RefSeq" id="WP_014965272.1">
    <property type="nucleotide sequence ID" value="NC_018656.1"/>
</dbReference>
<dbReference type="HOGENOM" id="CLU_100103_1_0_2"/>
<keyword evidence="2" id="KW-1185">Reference proteome</keyword>
<reference evidence="1 2" key="1">
    <citation type="journal article" date="2012" name="J. Bacteriol.">
        <title>Draft Genome Sequence of an Ammonia-Oxidizing Archaeon, "Candidatus Nitrosopumilus sediminis" AR2, from Svalbard in the Arctic Circle.</title>
        <authorList>
            <person name="Park S.J."/>
            <person name="Kim J.G."/>
            <person name="Jung M.Y."/>
            <person name="Kim S.J."/>
            <person name="Cha I.T."/>
            <person name="Ghai R."/>
            <person name="Martin-Cuadrado A.B."/>
            <person name="Rodriguez-Valera F."/>
            <person name="Rhee S.K."/>
        </authorList>
    </citation>
    <scope>NUCLEOTIDE SEQUENCE [LARGE SCALE GENOMIC DNA]</scope>
    <source>
        <strain evidence="1 2">AR2</strain>
    </source>
</reference>
<evidence type="ECO:0000313" key="2">
    <source>
        <dbReference type="Proteomes" id="UP000006100"/>
    </source>
</evidence>
<dbReference type="KEGG" id="nir:NSED_05495"/>
<organism evidence="1 2">
    <name type="scientific">Candidatus Nitrosopumilus sediminis</name>
    <dbReference type="NCBI Taxonomy" id="1229909"/>
    <lineage>
        <taxon>Archaea</taxon>
        <taxon>Nitrososphaerota</taxon>
        <taxon>Nitrososphaeria</taxon>
        <taxon>Nitrosopumilales</taxon>
        <taxon>Nitrosopumilaceae</taxon>
        <taxon>Nitrosopumilus</taxon>
    </lineage>
</organism>
<dbReference type="eggNOG" id="arCOG08805">
    <property type="taxonomic scope" value="Archaea"/>
</dbReference>
<dbReference type="GeneID" id="13696892"/>
<protein>
    <submittedName>
        <fullName evidence="1">Uncharacterized protein</fullName>
    </submittedName>
</protein>
<proteinExistence type="predicted"/>
<accession>K0BF45</accession>
<name>K0BF45_9ARCH</name>
<dbReference type="PATRIC" id="fig|1229909.8.peg.1207"/>
<evidence type="ECO:0000313" key="1">
    <source>
        <dbReference type="EMBL" id="AFS82901.1"/>
    </source>
</evidence>
<dbReference type="EMBL" id="CP003843">
    <property type="protein sequence ID" value="AFS82901.1"/>
    <property type="molecule type" value="Genomic_DNA"/>
</dbReference>
<gene>
    <name evidence="1" type="ORF">NSED_05495</name>
</gene>
<dbReference type="OrthoDB" id="8756at2157"/>
<dbReference type="Proteomes" id="UP000006100">
    <property type="component" value="Chromosome"/>
</dbReference>
<sequence>MNQLYIQFIGEVCKLDSTIKRQQHPPKKEKTRSVTYRLPVKLVEEIETEAMNKNISHNVMARQILEKYIRWDRFADKIGIIPVPKKILDTLGVDMTAKEINEIINIIKPVIKDTVLFIKGKYDLKRCIETLEDYMRASGMKSDHRIEGELHHFIIQHELGSNWSIFTEQLLQEIFKEFLPDSKMKCQTTESTVIASIALGGDFSEHEY</sequence>
<dbReference type="AlphaFoldDB" id="K0BF45"/>